<evidence type="ECO:0000256" key="10">
    <source>
        <dbReference type="ARBA" id="ARBA00023136"/>
    </source>
</evidence>
<dbReference type="GO" id="GO:0016887">
    <property type="term" value="F:ATP hydrolysis activity"/>
    <property type="evidence" value="ECO:0007669"/>
    <property type="project" value="InterPro"/>
</dbReference>
<dbReference type="SUPFAM" id="SSF52540">
    <property type="entry name" value="P-loop containing nucleoside triphosphate hydrolases"/>
    <property type="match status" value="1"/>
</dbReference>
<evidence type="ECO:0000256" key="8">
    <source>
        <dbReference type="ARBA" id="ARBA00023004"/>
    </source>
</evidence>
<comment type="similarity">
    <text evidence="2">Belongs to the ABC transporter superfamily.</text>
</comment>
<evidence type="ECO:0000256" key="1">
    <source>
        <dbReference type="ARBA" id="ARBA00004202"/>
    </source>
</evidence>
<dbReference type="PROSITE" id="PS50893">
    <property type="entry name" value="ABC_TRANSPORTER_2"/>
    <property type="match status" value="1"/>
</dbReference>
<name>A0A5B9DSL9_9HYPH</name>
<keyword evidence="12" id="KW-1185">Reference proteome</keyword>
<keyword evidence="3" id="KW-0813">Transport</keyword>
<dbReference type="InterPro" id="IPR003439">
    <property type="entry name" value="ABC_transporter-like_ATP-bd"/>
</dbReference>
<accession>A0A5B9DSL9</accession>
<dbReference type="AlphaFoldDB" id="A0A5B9DSL9"/>
<keyword evidence="8" id="KW-0408">Iron</keyword>
<dbReference type="SMART" id="SM00382">
    <property type="entry name" value="AAA"/>
    <property type="match status" value="1"/>
</dbReference>
<keyword evidence="9" id="KW-0406">Ion transport</keyword>
<protein>
    <submittedName>
        <fullName evidence="11">ABC transporter ATP-binding protein</fullName>
    </submittedName>
</protein>
<keyword evidence="5" id="KW-0410">Iron transport</keyword>
<dbReference type="InterPro" id="IPR003593">
    <property type="entry name" value="AAA+_ATPase"/>
</dbReference>
<dbReference type="EMBL" id="CP041690">
    <property type="protein sequence ID" value="QEE22156.1"/>
    <property type="molecule type" value="Genomic_DNA"/>
</dbReference>
<dbReference type="InterPro" id="IPR027417">
    <property type="entry name" value="P-loop_NTPase"/>
</dbReference>
<keyword evidence="6" id="KW-0547">Nucleotide-binding</keyword>
<keyword evidence="10" id="KW-0472">Membrane</keyword>
<dbReference type="GO" id="GO:0006826">
    <property type="term" value="P:iron ion transport"/>
    <property type="evidence" value="ECO:0007669"/>
    <property type="project" value="UniProtKB-KW"/>
</dbReference>
<dbReference type="RefSeq" id="WP_147657649.1">
    <property type="nucleotide sequence ID" value="NZ_BMFM01000001.1"/>
</dbReference>
<evidence type="ECO:0000256" key="2">
    <source>
        <dbReference type="ARBA" id="ARBA00005417"/>
    </source>
</evidence>
<evidence type="ECO:0000256" key="3">
    <source>
        <dbReference type="ARBA" id="ARBA00022448"/>
    </source>
</evidence>
<reference evidence="11 12" key="1">
    <citation type="journal article" date="2015" name="Int. J. Syst. Evol. Microbiol.">
        <title>Youhaiella tibetensis gen. nov., sp. nov., isolated from subsurface sediment.</title>
        <authorList>
            <person name="Wang Y.X."/>
            <person name="Huang F.Q."/>
            <person name="Nogi Y."/>
            <person name="Pang S.J."/>
            <person name="Wang P.K."/>
            <person name="Lv J."/>
        </authorList>
    </citation>
    <scope>NUCLEOTIDE SEQUENCE [LARGE SCALE GENOMIC DNA]</scope>
    <source>
        <strain evidence="12">fig4</strain>
    </source>
</reference>
<evidence type="ECO:0000313" key="12">
    <source>
        <dbReference type="Proteomes" id="UP000321062"/>
    </source>
</evidence>
<gene>
    <name evidence="11" type="ORF">FNA67_19190</name>
</gene>
<dbReference type="Gene3D" id="3.40.50.300">
    <property type="entry name" value="P-loop containing nucleotide triphosphate hydrolases"/>
    <property type="match status" value="1"/>
</dbReference>
<dbReference type="PANTHER" id="PTHR42771:SF2">
    <property type="entry name" value="IRON(3+)-HYDROXAMATE IMPORT ATP-BINDING PROTEIN FHUC"/>
    <property type="match status" value="1"/>
</dbReference>
<dbReference type="PANTHER" id="PTHR42771">
    <property type="entry name" value="IRON(3+)-HYDROXAMATE IMPORT ATP-BINDING PROTEIN FHUC"/>
    <property type="match status" value="1"/>
</dbReference>
<dbReference type="GO" id="GO:0005524">
    <property type="term" value="F:ATP binding"/>
    <property type="evidence" value="ECO:0007669"/>
    <property type="project" value="UniProtKB-KW"/>
</dbReference>
<dbReference type="FunFam" id="3.40.50.300:FF:000134">
    <property type="entry name" value="Iron-enterobactin ABC transporter ATP-binding protein"/>
    <property type="match status" value="1"/>
</dbReference>
<dbReference type="OrthoDB" id="9805601at2"/>
<dbReference type="GO" id="GO:0005886">
    <property type="term" value="C:plasma membrane"/>
    <property type="evidence" value="ECO:0007669"/>
    <property type="project" value="UniProtKB-SubCell"/>
</dbReference>
<evidence type="ECO:0000256" key="9">
    <source>
        <dbReference type="ARBA" id="ARBA00023065"/>
    </source>
</evidence>
<evidence type="ECO:0000256" key="4">
    <source>
        <dbReference type="ARBA" id="ARBA00022475"/>
    </source>
</evidence>
<dbReference type="Proteomes" id="UP000321062">
    <property type="component" value="Chromosome"/>
</dbReference>
<sequence>MADRVAVENLTVAYGPHRAVDGVSLGVPQGRITVLAGPNGCGKSTLLRAVRRLHAAQTGRVLLGETDIARLKEKELAREIGLLAQSPSAPEDMRVEELVRLGRYPHQTMMQPWSTEDADAVEAAMFGTGVAQLRDRRLGSLSGGQLQRVWIAMVLAQETDVICLDEPVNHLDMAHQIDCLDLVSRLNRERGRTVVLVLHDLNLAARYADRLVFLKNGKIVRAGAPEEMMEEELIGDVFGIRCRVIEDPVHNRPMCIPMRNTSPRFAVEA</sequence>
<dbReference type="Pfam" id="PF00005">
    <property type="entry name" value="ABC_tran"/>
    <property type="match status" value="1"/>
</dbReference>
<comment type="subcellular location">
    <subcellularLocation>
        <location evidence="1">Cell membrane</location>
        <topology evidence="1">Peripheral membrane protein</topology>
    </subcellularLocation>
</comment>
<proteinExistence type="inferred from homology"/>
<evidence type="ECO:0000256" key="6">
    <source>
        <dbReference type="ARBA" id="ARBA00022741"/>
    </source>
</evidence>
<evidence type="ECO:0000313" key="11">
    <source>
        <dbReference type="EMBL" id="QEE22156.1"/>
    </source>
</evidence>
<dbReference type="InterPro" id="IPR017871">
    <property type="entry name" value="ABC_transporter-like_CS"/>
</dbReference>
<dbReference type="InterPro" id="IPR051535">
    <property type="entry name" value="Siderophore_ABC-ATPase"/>
</dbReference>
<organism evidence="11 12">
    <name type="scientific">Paradevosia tibetensis</name>
    <dbReference type="NCBI Taxonomy" id="1447062"/>
    <lineage>
        <taxon>Bacteria</taxon>
        <taxon>Pseudomonadati</taxon>
        <taxon>Pseudomonadota</taxon>
        <taxon>Alphaproteobacteria</taxon>
        <taxon>Hyphomicrobiales</taxon>
        <taxon>Devosiaceae</taxon>
        <taxon>Paradevosia</taxon>
    </lineage>
</organism>
<evidence type="ECO:0000256" key="5">
    <source>
        <dbReference type="ARBA" id="ARBA00022496"/>
    </source>
</evidence>
<dbReference type="KEGG" id="yti:FNA67_19190"/>
<dbReference type="PROSITE" id="PS00211">
    <property type="entry name" value="ABC_TRANSPORTER_1"/>
    <property type="match status" value="1"/>
</dbReference>
<dbReference type="CDD" id="cd03214">
    <property type="entry name" value="ABC_Iron-Siderophores_B12_Hemin"/>
    <property type="match status" value="1"/>
</dbReference>
<keyword evidence="4" id="KW-1003">Cell membrane</keyword>
<keyword evidence="7 11" id="KW-0067">ATP-binding</keyword>
<evidence type="ECO:0000256" key="7">
    <source>
        <dbReference type="ARBA" id="ARBA00022840"/>
    </source>
</evidence>